<dbReference type="Proteomes" id="UP000008914">
    <property type="component" value="Chromosome"/>
</dbReference>
<reference evidence="2 3" key="1">
    <citation type="journal article" date="2010" name="Stand. Genomic Sci.">
        <title>Complete genome sequence of Intrasporangium calvum type strain (7 KIP).</title>
        <authorList>
            <person name="Del Rio T.G."/>
            <person name="Chertkov O."/>
            <person name="Yasawong M."/>
            <person name="Lucas S."/>
            <person name="Deshpande S."/>
            <person name="Cheng J.F."/>
            <person name="Detter C."/>
            <person name="Tapia R."/>
            <person name="Han C."/>
            <person name="Goodwin L."/>
            <person name="Pitluck S."/>
            <person name="Liolios K."/>
            <person name="Ivanova N."/>
            <person name="Mavromatis K."/>
            <person name="Pati A."/>
            <person name="Chen A."/>
            <person name="Palaniappan K."/>
            <person name="Land M."/>
            <person name="Hauser L."/>
            <person name="Chang Y.J."/>
            <person name="Jeffries C.D."/>
            <person name="Rohde M."/>
            <person name="Pukall R."/>
            <person name="Sikorski J."/>
            <person name="Goker M."/>
            <person name="Woyke T."/>
            <person name="Bristow J."/>
            <person name="Eisen J.A."/>
            <person name="Markowitz V."/>
            <person name="Hugenholtz P."/>
            <person name="Kyrpides N.C."/>
            <person name="Klenk H.P."/>
            <person name="Lapidus A."/>
        </authorList>
    </citation>
    <scope>NUCLEOTIDE SEQUENCE [LARGE SCALE GENOMIC DNA]</scope>
    <source>
        <strain evidence="3">ATCC 23552 / DSM 43043 / JCM 3097 / NBRC 12989 / 7 KIP</strain>
    </source>
</reference>
<dbReference type="CDD" id="cd02440">
    <property type="entry name" value="AdoMet_MTases"/>
    <property type="match status" value="1"/>
</dbReference>
<dbReference type="KEGG" id="ica:Intca_2649"/>
<evidence type="ECO:0000313" key="2">
    <source>
        <dbReference type="EMBL" id="ADU49154.1"/>
    </source>
</evidence>
<dbReference type="PANTHER" id="PTHR43591">
    <property type="entry name" value="METHYLTRANSFERASE"/>
    <property type="match status" value="1"/>
</dbReference>
<proteinExistence type="predicted"/>
<accession>E6S8J2</accession>
<dbReference type="InterPro" id="IPR013216">
    <property type="entry name" value="Methyltransf_11"/>
</dbReference>
<name>E6S8J2_INTC7</name>
<dbReference type="GO" id="GO:0008757">
    <property type="term" value="F:S-adenosylmethionine-dependent methyltransferase activity"/>
    <property type="evidence" value="ECO:0007669"/>
    <property type="project" value="InterPro"/>
</dbReference>
<protein>
    <submittedName>
        <fullName evidence="2">Methyltransferase type 11</fullName>
    </submittedName>
</protein>
<dbReference type="OrthoDB" id="9795634at2"/>
<dbReference type="eggNOG" id="COG2226">
    <property type="taxonomic scope" value="Bacteria"/>
</dbReference>
<keyword evidence="2" id="KW-0808">Transferase</keyword>
<keyword evidence="3" id="KW-1185">Reference proteome</keyword>
<dbReference type="PANTHER" id="PTHR43591:SF24">
    <property type="entry name" value="2-METHOXY-6-POLYPRENYL-1,4-BENZOQUINOL METHYLASE, MITOCHONDRIAL"/>
    <property type="match status" value="1"/>
</dbReference>
<evidence type="ECO:0000259" key="1">
    <source>
        <dbReference type="Pfam" id="PF08241"/>
    </source>
</evidence>
<dbReference type="Pfam" id="PF08241">
    <property type="entry name" value="Methyltransf_11"/>
    <property type="match status" value="1"/>
</dbReference>
<dbReference type="AlphaFoldDB" id="E6S8J2"/>
<evidence type="ECO:0000313" key="3">
    <source>
        <dbReference type="Proteomes" id="UP000008914"/>
    </source>
</evidence>
<dbReference type="RefSeq" id="WP_013493468.1">
    <property type="nucleotide sequence ID" value="NC_014830.1"/>
</dbReference>
<keyword evidence="2" id="KW-0489">Methyltransferase</keyword>
<dbReference type="Gene3D" id="3.40.50.150">
    <property type="entry name" value="Vaccinia Virus protein VP39"/>
    <property type="match status" value="1"/>
</dbReference>
<organism evidence="2 3">
    <name type="scientific">Intrasporangium calvum (strain ATCC 23552 / DSM 43043 / JCM 3097 / NBRC 12989 / NCIMB 10167 / NRRL B-3866 / 7 KIP)</name>
    <dbReference type="NCBI Taxonomy" id="710696"/>
    <lineage>
        <taxon>Bacteria</taxon>
        <taxon>Bacillati</taxon>
        <taxon>Actinomycetota</taxon>
        <taxon>Actinomycetes</taxon>
        <taxon>Micrococcales</taxon>
        <taxon>Intrasporangiaceae</taxon>
        <taxon>Intrasporangium</taxon>
    </lineage>
</organism>
<dbReference type="SUPFAM" id="SSF53335">
    <property type="entry name" value="S-adenosyl-L-methionine-dependent methyltransferases"/>
    <property type="match status" value="1"/>
</dbReference>
<sequence>MTTVIDPAADAALKARHAAMWALGDYPKVARQLISGLGAELVAATRIGPGDRVLDVAAGPGNAAIPAALAGADVVASDLTPELVASGRAAAERAGAQLDWRVADAEALPFGGAEFDAVISCVGVMFAPFHERSAAEISRVTRPGGRLGLISWTPEGFIGQMFAVMKPYAAEPPPGATPPPLWGREEHVADLFGETFDDLTMERRTVAETFAGASGFRDFFKANYGPTIATYRFVGDDPERVAALDAALDALAAEHSDASGRMEWEYLLVTATRR</sequence>
<dbReference type="GO" id="GO:0032259">
    <property type="term" value="P:methylation"/>
    <property type="evidence" value="ECO:0007669"/>
    <property type="project" value="UniProtKB-KW"/>
</dbReference>
<gene>
    <name evidence="2" type="ordered locus">Intca_2649</name>
</gene>
<dbReference type="HOGENOM" id="CLU_037990_2_1_11"/>
<dbReference type="EMBL" id="CP002343">
    <property type="protein sequence ID" value="ADU49154.1"/>
    <property type="molecule type" value="Genomic_DNA"/>
</dbReference>
<dbReference type="InterPro" id="IPR029063">
    <property type="entry name" value="SAM-dependent_MTases_sf"/>
</dbReference>
<dbReference type="STRING" id="710696.Intca_2649"/>
<feature type="domain" description="Methyltransferase type 11" evidence="1">
    <location>
        <begin position="54"/>
        <end position="147"/>
    </location>
</feature>